<dbReference type="Proteomes" id="UP000887579">
    <property type="component" value="Unplaced"/>
</dbReference>
<sequence length="244" mass="27565">MKQNGNLTGSNIISNLLLNETKINCQNPLILPRGEDSVTEEQRNTEVQWLCKQGKQLDLGLDTVGAAISIFDRVLTQTCVRSKYANCVAVTSLYIAIKLFEEGLDSIGIEDILNDFDVEYSINEVLRMERSILAKLKWHLISPTVERFIFAMLSQLGSSITVDPIALREKVEDLFSCWNLMSKYRPSLLALSLISVVMNPDEDGLESLKLCARLMKTFEIDQKELRSCSSLLEDLFYGESDKEN</sequence>
<dbReference type="WBParaSite" id="ES5_v2.g8994.t1">
    <property type="protein sequence ID" value="ES5_v2.g8994.t1"/>
    <property type="gene ID" value="ES5_v2.g8994"/>
</dbReference>
<organism evidence="1 2">
    <name type="scientific">Panagrolaimus sp. ES5</name>
    <dbReference type="NCBI Taxonomy" id="591445"/>
    <lineage>
        <taxon>Eukaryota</taxon>
        <taxon>Metazoa</taxon>
        <taxon>Ecdysozoa</taxon>
        <taxon>Nematoda</taxon>
        <taxon>Chromadorea</taxon>
        <taxon>Rhabditida</taxon>
        <taxon>Tylenchina</taxon>
        <taxon>Panagrolaimomorpha</taxon>
        <taxon>Panagrolaimoidea</taxon>
        <taxon>Panagrolaimidae</taxon>
        <taxon>Panagrolaimus</taxon>
    </lineage>
</organism>
<name>A0AC34GWM5_9BILA</name>
<proteinExistence type="predicted"/>
<protein>
    <submittedName>
        <fullName evidence="2">Cyclin-like domain-containing protein</fullName>
    </submittedName>
</protein>
<evidence type="ECO:0000313" key="2">
    <source>
        <dbReference type="WBParaSite" id="ES5_v2.g8994.t1"/>
    </source>
</evidence>
<evidence type="ECO:0000313" key="1">
    <source>
        <dbReference type="Proteomes" id="UP000887579"/>
    </source>
</evidence>
<accession>A0AC34GWM5</accession>
<reference evidence="2" key="1">
    <citation type="submission" date="2022-11" db="UniProtKB">
        <authorList>
            <consortium name="WormBaseParasite"/>
        </authorList>
    </citation>
    <scope>IDENTIFICATION</scope>
</reference>